<dbReference type="InterPro" id="IPR002048">
    <property type="entry name" value="EF_hand_dom"/>
</dbReference>
<protein>
    <recommendedName>
        <fullName evidence="3">EF-hand domain-containing protein</fullName>
    </recommendedName>
</protein>
<evidence type="ECO:0000259" key="3">
    <source>
        <dbReference type="PROSITE" id="PS50222"/>
    </source>
</evidence>
<proteinExistence type="predicted"/>
<dbReference type="InterPro" id="IPR011992">
    <property type="entry name" value="EF-hand-dom_pair"/>
</dbReference>
<dbReference type="InterPro" id="IPR018247">
    <property type="entry name" value="EF_Hand_1_Ca_BS"/>
</dbReference>
<evidence type="ECO:0000256" key="1">
    <source>
        <dbReference type="ARBA" id="ARBA00022837"/>
    </source>
</evidence>
<dbReference type="AlphaFoldDB" id="A0AAV2IBA5"/>
<comment type="caution">
    <text evidence="4">The sequence shown here is derived from an EMBL/GenBank/DDBJ whole genome shotgun (WGS) entry which is preliminary data.</text>
</comment>
<dbReference type="Gene3D" id="1.10.238.10">
    <property type="entry name" value="EF-hand"/>
    <property type="match status" value="1"/>
</dbReference>
<sequence length="153" mass="17607">MSVFYVLLVCLPAITLAQQVNLKPYNLTATVMFLDVDTNVDGQITKQEIDASFRIYDTNHNNRVSRQEYINHIDANTPSLHPLSQALYDIYDVDSDDQLDQHDFENLLALMDGDASGSVSHFEFVRYWSILFTDLEHLHTKRRDEAHNEPGHP</sequence>
<feature type="domain" description="EF-hand" evidence="3">
    <location>
        <begin position="99"/>
        <end position="134"/>
    </location>
</feature>
<feature type="chain" id="PRO_5043640395" description="EF-hand domain-containing protein" evidence="2">
    <location>
        <begin position="18"/>
        <end position="153"/>
    </location>
</feature>
<keyword evidence="5" id="KW-1185">Reference proteome</keyword>
<dbReference type="Pfam" id="PF13202">
    <property type="entry name" value="EF-hand_5"/>
    <property type="match status" value="1"/>
</dbReference>
<reference evidence="4 5" key="1">
    <citation type="submission" date="2024-04" db="EMBL/GenBank/DDBJ databases">
        <authorList>
            <consortium name="Genoscope - CEA"/>
            <person name="William W."/>
        </authorList>
    </citation>
    <scope>NUCLEOTIDE SEQUENCE [LARGE SCALE GENOMIC DNA]</scope>
</reference>
<dbReference type="SUPFAM" id="SSF47473">
    <property type="entry name" value="EF-hand"/>
    <property type="match status" value="1"/>
</dbReference>
<evidence type="ECO:0000313" key="4">
    <source>
        <dbReference type="EMBL" id="CAL1543421.1"/>
    </source>
</evidence>
<dbReference type="PROSITE" id="PS50222">
    <property type="entry name" value="EF_HAND_2"/>
    <property type="match status" value="2"/>
</dbReference>
<accession>A0AAV2IBA5</accession>
<dbReference type="GO" id="GO:0005509">
    <property type="term" value="F:calcium ion binding"/>
    <property type="evidence" value="ECO:0007669"/>
    <property type="project" value="InterPro"/>
</dbReference>
<dbReference type="Proteomes" id="UP001497497">
    <property type="component" value="Unassembled WGS sequence"/>
</dbReference>
<dbReference type="SMART" id="SM00054">
    <property type="entry name" value="EFh"/>
    <property type="match status" value="2"/>
</dbReference>
<name>A0AAV2IBA5_LYMST</name>
<feature type="signal peptide" evidence="2">
    <location>
        <begin position="1"/>
        <end position="17"/>
    </location>
</feature>
<evidence type="ECO:0000256" key="2">
    <source>
        <dbReference type="SAM" id="SignalP"/>
    </source>
</evidence>
<evidence type="ECO:0000313" key="5">
    <source>
        <dbReference type="Proteomes" id="UP001497497"/>
    </source>
</evidence>
<organism evidence="4 5">
    <name type="scientific">Lymnaea stagnalis</name>
    <name type="common">Great pond snail</name>
    <name type="synonym">Helix stagnalis</name>
    <dbReference type="NCBI Taxonomy" id="6523"/>
    <lineage>
        <taxon>Eukaryota</taxon>
        <taxon>Metazoa</taxon>
        <taxon>Spiralia</taxon>
        <taxon>Lophotrochozoa</taxon>
        <taxon>Mollusca</taxon>
        <taxon>Gastropoda</taxon>
        <taxon>Heterobranchia</taxon>
        <taxon>Euthyneura</taxon>
        <taxon>Panpulmonata</taxon>
        <taxon>Hygrophila</taxon>
        <taxon>Lymnaeoidea</taxon>
        <taxon>Lymnaeidae</taxon>
        <taxon>Lymnaea</taxon>
    </lineage>
</organism>
<feature type="domain" description="EF-hand" evidence="3">
    <location>
        <begin position="44"/>
        <end position="79"/>
    </location>
</feature>
<keyword evidence="2" id="KW-0732">Signal</keyword>
<gene>
    <name evidence="4" type="ORF">GSLYS_00016955001</name>
</gene>
<keyword evidence="1" id="KW-0106">Calcium</keyword>
<dbReference type="PROSITE" id="PS00018">
    <property type="entry name" value="EF_HAND_1"/>
    <property type="match status" value="2"/>
</dbReference>
<dbReference type="EMBL" id="CAXITT010000547">
    <property type="protein sequence ID" value="CAL1543421.1"/>
    <property type="molecule type" value="Genomic_DNA"/>
</dbReference>